<dbReference type="Proteomes" id="UP001623348">
    <property type="component" value="Unassembled WGS sequence"/>
</dbReference>
<dbReference type="PANTHER" id="PTHR33064:SF29">
    <property type="entry name" value="PEPTIDASE A2 DOMAIN-CONTAINING PROTEIN-RELATED"/>
    <property type="match status" value="1"/>
</dbReference>
<gene>
    <name evidence="1" type="ORF">GRJ2_002898500</name>
</gene>
<dbReference type="AlphaFoldDB" id="A0ABC9Y2S3"/>
<dbReference type="InterPro" id="IPR051320">
    <property type="entry name" value="Viral_Replic_Matur_Polypro"/>
</dbReference>
<proteinExistence type="predicted"/>
<comment type="caution">
    <text evidence="1">The sequence shown here is derived from an EMBL/GenBank/DDBJ whole genome shotgun (WGS) entry which is preliminary data.</text>
</comment>
<dbReference type="EMBL" id="BAAFJT010000040">
    <property type="protein sequence ID" value="GAB0204329.1"/>
    <property type="molecule type" value="Genomic_DNA"/>
</dbReference>
<keyword evidence="2" id="KW-1185">Reference proteome</keyword>
<name>A0ABC9Y2S3_GRUJA</name>
<dbReference type="InterPro" id="IPR043502">
    <property type="entry name" value="DNA/RNA_pol_sf"/>
</dbReference>
<evidence type="ECO:0000313" key="1">
    <source>
        <dbReference type="EMBL" id="GAB0204329.1"/>
    </source>
</evidence>
<organism evidence="1 2">
    <name type="scientific">Grus japonensis</name>
    <name type="common">Japanese crane</name>
    <name type="synonym">Red-crowned crane</name>
    <dbReference type="NCBI Taxonomy" id="30415"/>
    <lineage>
        <taxon>Eukaryota</taxon>
        <taxon>Metazoa</taxon>
        <taxon>Chordata</taxon>
        <taxon>Craniata</taxon>
        <taxon>Vertebrata</taxon>
        <taxon>Euteleostomi</taxon>
        <taxon>Archelosauria</taxon>
        <taxon>Archosauria</taxon>
        <taxon>Dinosauria</taxon>
        <taxon>Saurischia</taxon>
        <taxon>Theropoda</taxon>
        <taxon>Coelurosauria</taxon>
        <taxon>Aves</taxon>
        <taxon>Neognathae</taxon>
        <taxon>Neoaves</taxon>
        <taxon>Gruiformes</taxon>
        <taxon>Gruidae</taxon>
        <taxon>Grus</taxon>
    </lineage>
</organism>
<protein>
    <submittedName>
        <fullName evidence="1">Uncharacterized protein</fullName>
    </submittedName>
</protein>
<reference evidence="1 2" key="1">
    <citation type="submission" date="2024-06" db="EMBL/GenBank/DDBJ databases">
        <title>The draft genome of Grus japonensis, version 3.</title>
        <authorList>
            <person name="Nabeshima K."/>
            <person name="Suzuki S."/>
            <person name="Onuma M."/>
        </authorList>
    </citation>
    <scope>NUCLEOTIDE SEQUENCE [LARGE SCALE GENOMIC DNA]</scope>
    <source>
        <strain evidence="1 2">451A</strain>
    </source>
</reference>
<dbReference type="Gene3D" id="3.10.10.10">
    <property type="entry name" value="HIV Type 1 Reverse Transcriptase, subunit A, domain 1"/>
    <property type="match status" value="1"/>
</dbReference>
<dbReference type="SUPFAM" id="SSF56672">
    <property type="entry name" value="DNA/RNA polymerases"/>
    <property type="match status" value="1"/>
</dbReference>
<accession>A0ABC9Y2S3</accession>
<sequence length="128" mass="14461">MVHWWQYCTNQDSLIPIHKLICQLESQGVISRTCSPFSSPIWPVQNSSGKWRLTADYHGLNEVTPPMSAAVPDMLELQYELESKAAKWYATSDGHHQIPMDVINKTAAMSPPTNKKETQAFLGIVGFW</sequence>
<dbReference type="PANTHER" id="PTHR33064">
    <property type="entry name" value="POL PROTEIN"/>
    <property type="match status" value="1"/>
</dbReference>
<evidence type="ECO:0000313" key="2">
    <source>
        <dbReference type="Proteomes" id="UP001623348"/>
    </source>
</evidence>